<keyword evidence="5 6" id="KW-0472">Membrane</keyword>
<dbReference type="InterPro" id="IPR000620">
    <property type="entry name" value="EamA_dom"/>
</dbReference>
<keyword evidence="4 6" id="KW-1133">Transmembrane helix</keyword>
<feature type="transmembrane region" description="Helical" evidence="6">
    <location>
        <begin position="21"/>
        <end position="47"/>
    </location>
</feature>
<comment type="subcellular location">
    <subcellularLocation>
        <location evidence="1">Membrane</location>
        <topology evidence="1">Multi-pass membrane protein</topology>
    </subcellularLocation>
</comment>
<accession>A0A4S8NLU0</accession>
<dbReference type="Pfam" id="PF00892">
    <property type="entry name" value="EamA"/>
    <property type="match status" value="2"/>
</dbReference>
<evidence type="ECO:0000256" key="6">
    <source>
        <dbReference type="SAM" id="Phobius"/>
    </source>
</evidence>
<feature type="domain" description="EamA" evidence="7">
    <location>
        <begin position="24"/>
        <end position="153"/>
    </location>
</feature>
<dbReference type="InterPro" id="IPR050638">
    <property type="entry name" value="AA-Vitamin_Transporters"/>
</dbReference>
<feature type="transmembrane region" description="Helical" evidence="6">
    <location>
        <begin position="85"/>
        <end position="106"/>
    </location>
</feature>
<feature type="transmembrane region" description="Helical" evidence="6">
    <location>
        <begin position="170"/>
        <end position="189"/>
    </location>
</feature>
<feature type="transmembrane region" description="Helical" evidence="6">
    <location>
        <begin position="53"/>
        <end position="73"/>
    </location>
</feature>
<dbReference type="AlphaFoldDB" id="A0A4S8NLU0"/>
<dbReference type="EMBL" id="STGW01000002">
    <property type="protein sequence ID" value="THV17953.1"/>
    <property type="molecule type" value="Genomic_DNA"/>
</dbReference>
<dbReference type="RefSeq" id="WP_136561888.1">
    <property type="nucleotide sequence ID" value="NZ_STGW01000002.1"/>
</dbReference>
<comment type="caution">
    <text evidence="8">The sequence shown here is derived from an EMBL/GenBank/DDBJ whole genome shotgun (WGS) entry which is preliminary data.</text>
</comment>
<evidence type="ECO:0000256" key="4">
    <source>
        <dbReference type="ARBA" id="ARBA00022989"/>
    </source>
</evidence>
<evidence type="ECO:0000256" key="3">
    <source>
        <dbReference type="ARBA" id="ARBA00022692"/>
    </source>
</evidence>
<gene>
    <name evidence="8" type="ORF">E9934_05750</name>
</gene>
<feature type="transmembrane region" description="Helical" evidence="6">
    <location>
        <begin position="228"/>
        <end position="248"/>
    </location>
</feature>
<evidence type="ECO:0000313" key="9">
    <source>
        <dbReference type="Proteomes" id="UP000307087"/>
    </source>
</evidence>
<dbReference type="PANTHER" id="PTHR32322:SF2">
    <property type="entry name" value="EAMA DOMAIN-CONTAINING PROTEIN"/>
    <property type="match status" value="1"/>
</dbReference>
<dbReference type="InterPro" id="IPR037185">
    <property type="entry name" value="EmrE-like"/>
</dbReference>
<evidence type="ECO:0000313" key="8">
    <source>
        <dbReference type="EMBL" id="THV17953.1"/>
    </source>
</evidence>
<name>A0A4S8NLU0_9ACTN</name>
<keyword evidence="3 6" id="KW-0812">Transmembrane</keyword>
<feature type="domain" description="EamA" evidence="7">
    <location>
        <begin position="168"/>
        <end position="295"/>
    </location>
</feature>
<evidence type="ECO:0000256" key="1">
    <source>
        <dbReference type="ARBA" id="ARBA00004141"/>
    </source>
</evidence>
<feature type="transmembrane region" description="Helical" evidence="6">
    <location>
        <begin position="138"/>
        <end position="158"/>
    </location>
</feature>
<feature type="transmembrane region" description="Helical" evidence="6">
    <location>
        <begin position="201"/>
        <end position="222"/>
    </location>
</feature>
<feature type="transmembrane region" description="Helical" evidence="6">
    <location>
        <begin position="112"/>
        <end position="131"/>
    </location>
</feature>
<dbReference type="PANTHER" id="PTHR32322">
    <property type="entry name" value="INNER MEMBRANE TRANSPORTER"/>
    <property type="match status" value="1"/>
</dbReference>
<dbReference type="SUPFAM" id="SSF103481">
    <property type="entry name" value="Multidrug resistance efflux transporter EmrE"/>
    <property type="match status" value="2"/>
</dbReference>
<reference evidence="8 9" key="1">
    <citation type="journal article" date="2009" name="Int. J. Syst. Evol. Microbiol.">
        <title>Nocardioides caeni sp. nov., isolated from wastewater.</title>
        <authorList>
            <person name="Yoon J.H."/>
            <person name="Kang S.J."/>
            <person name="Park S."/>
            <person name="Kim W."/>
            <person name="Oh T.K."/>
        </authorList>
    </citation>
    <scope>NUCLEOTIDE SEQUENCE [LARGE SCALE GENOMIC DNA]</scope>
    <source>
        <strain evidence="8 9">DSM 23134</strain>
    </source>
</reference>
<proteinExistence type="inferred from homology"/>
<evidence type="ECO:0000256" key="2">
    <source>
        <dbReference type="ARBA" id="ARBA00007362"/>
    </source>
</evidence>
<keyword evidence="9" id="KW-1185">Reference proteome</keyword>
<dbReference type="GO" id="GO:0016020">
    <property type="term" value="C:membrane"/>
    <property type="evidence" value="ECO:0007669"/>
    <property type="project" value="UniProtKB-SubCell"/>
</dbReference>
<evidence type="ECO:0000256" key="5">
    <source>
        <dbReference type="ARBA" id="ARBA00023136"/>
    </source>
</evidence>
<comment type="similarity">
    <text evidence="2">Belongs to the EamA transporter family.</text>
</comment>
<feature type="transmembrane region" description="Helical" evidence="6">
    <location>
        <begin position="283"/>
        <end position="304"/>
    </location>
</feature>
<dbReference type="Proteomes" id="UP000307087">
    <property type="component" value="Unassembled WGS sequence"/>
</dbReference>
<protein>
    <submittedName>
        <fullName evidence="8">DMT family transporter</fullName>
    </submittedName>
</protein>
<dbReference type="OrthoDB" id="9784288at2"/>
<organism evidence="8 9">
    <name type="scientific">Nocardioides caeni</name>
    <dbReference type="NCBI Taxonomy" id="574700"/>
    <lineage>
        <taxon>Bacteria</taxon>
        <taxon>Bacillati</taxon>
        <taxon>Actinomycetota</taxon>
        <taxon>Actinomycetes</taxon>
        <taxon>Propionibacteriales</taxon>
        <taxon>Nocardioidaceae</taxon>
        <taxon>Nocardioides</taxon>
    </lineage>
</organism>
<sequence>MTAQSSAIAPERTPLSSATTTAWTGLAWGFLGVAAFSLTVPLTRIAVAELSPLFIGAGRAVVAAALAGAALTLTRQRLPRGRQWLGLTVVGGGAVIGFPPTTSFALTEVPASHAAVVIALLPAVTAVIAVLRTGERTIPRFWVMAGAGALATVGFAATQSGALQAGRADLLLLIGVVLCAAGYAEGALLARELGPWQTISWGLVVASPVMLVLTVGSVVQQPPSGGPAAWACFVYVSVISMYLGFFAWYHGLAIGPMTTVSQVQLVQPVLSIMWAALLVGEQITWLTALAGLAVIGCAGGATSARGRRAPAPPS</sequence>
<evidence type="ECO:0000259" key="7">
    <source>
        <dbReference type="Pfam" id="PF00892"/>
    </source>
</evidence>